<evidence type="ECO:0000313" key="4">
    <source>
        <dbReference type="Proteomes" id="UP000728185"/>
    </source>
</evidence>
<feature type="domain" description="RNA-polymerase II-associated protein 3-like C-terminal" evidence="2">
    <location>
        <begin position="79"/>
        <end position="170"/>
    </location>
</feature>
<dbReference type="Proteomes" id="UP000728185">
    <property type="component" value="Unassembled WGS sequence"/>
</dbReference>
<sequence>GPADAALSEADHPPISVSPDPDWDIVGESAFTVPANVIKPGVDQGDSKSVPTDEPLRLSIIQRLEIQHVKPKIITPNVFQARWINVAKLKNTEKRKAISEILCDIQPDTLPTVIGIKLDAFMLDEIIQALEWLCNTETPCSTVLDFTYETLMYLSQVPRFNCVLLLVSDETIRAINILLELLQRHGSDEQHKEWKKLRKLRENYTTGF</sequence>
<dbReference type="EMBL" id="LUCM01011741">
    <property type="protein sequence ID" value="KAA0183526.1"/>
    <property type="molecule type" value="Genomic_DNA"/>
</dbReference>
<dbReference type="OrthoDB" id="2942533at2759"/>
<evidence type="ECO:0000313" key="3">
    <source>
        <dbReference type="EMBL" id="KAA0183526.1"/>
    </source>
</evidence>
<keyword evidence="4" id="KW-1185">Reference proteome</keyword>
<gene>
    <name evidence="3" type="ORF">FBUS_08137</name>
</gene>
<accession>A0A8E0RIP5</accession>
<name>A0A8E0RIP5_9TREM</name>
<dbReference type="Pfam" id="PF13877">
    <property type="entry name" value="RPAP3_C"/>
    <property type="match status" value="1"/>
</dbReference>
<dbReference type="AlphaFoldDB" id="A0A8E0RIP5"/>
<protein>
    <recommendedName>
        <fullName evidence="2">RNA-polymerase II-associated protein 3-like C-terminal domain-containing protein</fullName>
    </recommendedName>
</protein>
<evidence type="ECO:0000259" key="2">
    <source>
        <dbReference type="Pfam" id="PF13877"/>
    </source>
</evidence>
<proteinExistence type="predicted"/>
<dbReference type="InterPro" id="IPR025986">
    <property type="entry name" value="RPAP3-like_C"/>
</dbReference>
<comment type="caution">
    <text evidence="3">The sequence shown here is derived from an EMBL/GenBank/DDBJ whole genome shotgun (WGS) entry which is preliminary data.</text>
</comment>
<feature type="non-terminal residue" evidence="3">
    <location>
        <position position="1"/>
    </location>
</feature>
<organism evidence="3 4">
    <name type="scientific">Fasciolopsis buskii</name>
    <dbReference type="NCBI Taxonomy" id="27845"/>
    <lineage>
        <taxon>Eukaryota</taxon>
        <taxon>Metazoa</taxon>
        <taxon>Spiralia</taxon>
        <taxon>Lophotrochozoa</taxon>
        <taxon>Platyhelminthes</taxon>
        <taxon>Trematoda</taxon>
        <taxon>Digenea</taxon>
        <taxon>Plagiorchiida</taxon>
        <taxon>Echinostomata</taxon>
        <taxon>Echinostomatoidea</taxon>
        <taxon>Fasciolidae</taxon>
        <taxon>Fasciolopsis</taxon>
    </lineage>
</organism>
<evidence type="ECO:0000256" key="1">
    <source>
        <dbReference type="SAM" id="MobiDB-lite"/>
    </source>
</evidence>
<feature type="region of interest" description="Disordered" evidence="1">
    <location>
        <begin position="1"/>
        <end position="21"/>
    </location>
</feature>
<reference evidence="3" key="1">
    <citation type="submission" date="2019-05" db="EMBL/GenBank/DDBJ databases">
        <title>Annotation for the trematode Fasciolopsis buski.</title>
        <authorList>
            <person name="Choi Y.-J."/>
        </authorList>
    </citation>
    <scope>NUCLEOTIDE SEQUENCE</scope>
    <source>
        <strain evidence="3">HT</strain>
        <tissue evidence="3">Whole worm</tissue>
    </source>
</reference>